<dbReference type="InterPro" id="IPR023772">
    <property type="entry name" value="DNA-bd_HTH_TetR-type_CS"/>
</dbReference>
<organism evidence="7 8">
    <name type="scientific">Pseudonocardia cypriaca</name>
    <dbReference type="NCBI Taxonomy" id="882449"/>
    <lineage>
        <taxon>Bacteria</taxon>
        <taxon>Bacillati</taxon>
        <taxon>Actinomycetota</taxon>
        <taxon>Actinomycetes</taxon>
        <taxon>Pseudonocardiales</taxon>
        <taxon>Pseudonocardiaceae</taxon>
        <taxon>Pseudonocardia</taxon>
    </lineage>
</organism>
<reference evidence="7 8" key="1">
    <citation type="submission" date="2019-06" db="EMBL/GenBank/DDBJ databases">
        <title>Sequencing the genomes of 1000 actinobacteria strains.</title>
        <authorList>
            <person name="Klenk H.-P."/>
        </authorList>
    </citation>
    <scope>NUCLEOTIDE SEQUENCE [LARGE SCALE GENOMIC DNA]</scope>
    <source>
        <strain evidence="7 8">DSM 45511</strain>
    </source>
</reference>
<feature type="region of interest" description="Disordered" evidence="5">
    <location>
        <begin position="1"/>
        <end position="24"/>
    </location>
</feature>
<dbReference type="AlphaFoldDB" id="A0A543FPP7"/>
<evidence type="ECO:0000256" key="3">
    <source>
        <dbReference type="ARBA" id="ARBA00023163"/>
    </source>
</evidence>
<dbReference type="PROSITE" id="PS01081">
    <property type="entry name" value="HTH_TETR_1"/>
    <property type="match status" value="1"/>
</dbReference>
<protein>
    <submittedName>
        <fullName evidence="7">TetR family transcriptional regulator</fullName>
    </submittedName>
</protein>
<dbReference type="EMBL" id="VFPH01000003">
    <property type="protein sequence ID" value="TQM35807.1"/>
    <property type="molecule type" value="Genomic_DNA"/>
</dbReference>
<dbReference type="GO" id="GO:0000976">
    <property type="term" value="F:transcription cis-regulatory region binding"/>
    <property type="evidence" value="ECO:0007669"/>
    <property type="project" value="TreeGrafter"/>
</dbReference>
<dbReference type="PROSITE" id="PS50977">
    <property type="entry name" value="HTH_TETR_2"/>
    <property type="match status" value="1"/>
</dbReference>
<evidence type="ECO:0000313" key="8">
    <source>
        <dbReference type="Proteomes" id="UP000319818"/>
    </source>
</evidence>
<dbReference type="PRINTS" id="PR00455">
    <property type="entry name" value="HTHTETR"/>
</dbReference>
<evidence type="ECO:0000256" key="2">
    <source>
        <dbReference type="ARBA" id="ARBA00023125"/>
    </source>
</evidence>
<dbReference type="InterPro" id="IPR009057">
    <property type="entry name" value="Homeodomain-like_sf"/>
</dbReference>
<sequence length="218" mass="23214">MSGSRSAYGAPVSGSGLRERKKQRTREALTDAACTLFARQGVESTTVEQIAAAIDVSPRTFFRYFPSKEDVAVSVLDQQLTEVIRALEARPPGESVLTALRRAVVGTVRAHEDAGSGDGGIRLRSVRALLLSSPTVRAASLHRGALRSGEMARLLAVRMGVDPVRDGRPQLVASIVLCALEAAVAEWQVHRPDAPLSNLLEEAFDLLAGGLDYPSATA</sequence>
<feature type="DNA-binding region" description="H-T-H motif" evidence="4">
    <location>
        <begin position="46"/>
        <end position="65"/>
    </location>
</feature>
<keyword evidence="1" id="KW-0805">Transcription regulation</keyword>
<proteinExistence type="predicted"/>
<dbReference type="InterPro" id="IPR001647">
    <property type="entry name" value="HTH_TetR"/>
</dbReference>
<evidence type="ECO:0000256" key="4">
    <source>
        <dbReference type="PROSITE-ProRule" id="PRU00335"/>
    </source>
</evidence>
<feature type="domain" description="HTH tetR-type" evidence="6">
    <location>
        <begin position="23"/>
        <end position="83"/>
    </location>
</feature>
<comment type="caution">
    <text evidence="7">The sequence shown here is derived from an EMBL/GenBank/DDBJ whole genome shotgun (WGS) entry which is preliminary data.</text>
</comment>
<gene>
    <name evidence="7" type="ORF">FB388_7251</name>
</gene>
<evidence type="ECO:0000259" key="6">
    <source>
        <dbReference type="PROSITE" id="PS50977"/>
    </source>
</evidence>
<dbReference type="PANTHER" id="PTHR30055:SF238">
    <property type="entry name" value="MYCOFACTOCIN BIOSYNTHESIS TRANSCRIPTIONAL REGULATOR MFTR-RELATED"/>
    <property type="match status" value="1"/>
</dbReference>
<keyword evidence="8" id="KW-1185">Reference proteome</keyword>
<evidence type="ECO:0000256" key="5">
    <source>
        <dbReference type="SAM" id="MobiDB-lite"/>
    </source>
</evidence>
<dbReference type="SUPFAM" id="SSF46689">
    <property type="entry name" value="Homeodomain-like"/>
    <property type="match status" value="1"/>
</dbReference>
<keyword evidence="2 4" id="KW-0238">DNA-binding</keyword>
<dbReference type="GO" id="GO:0003700">
    <property type="term" value="F:DNA-binding transcription factor activity"/>
    <property type="evidence" value="ECO:0007669"/>
    <property type="project" value="TreeGrafter"/>
</dbReference>
<dbReference type="Pfam" id="PF00440">
    <property type="entry name" value="TetR_N"/>
    <property type="match status" value="1"/>
</dbReference>
<name>A0A543FPP7_9PSEU</name>
<accession>A0A543FPP7</accession>
<evidence type="ECO:0000256" key="1">
    <source>
        <dbReference type="ARBA" id="ARBA00023015"/>
    </source>
</evidence>
<dbReference type="InterPro" id="IPR050109">
    <property type="entry name" value="HTH-type_TetR-like_transc_reg"/>
</dbReference>
<dbReference type="InterPro" id="IPR041347">
    <property type="entry name" value="MftR_C"/>
</dbReference>
<dbReference type="PANTHER" id="PTHR30055">
    <property type="entry name" value="HTH-TYPE TRANSCRIPTIONAL REGULATOR RUTR"/>
    <property type="match status" value="1"/>
</dbReference>
<dbReference type="Gene3D" id="1.10.10.60">
    <property type="entry name" value="Homeodomain-like"/>
    <property type="match status" value="1"/>
</dbReference>
<evidence type="ECO:0000313" key="7">
    <source>
        <dbReference type="EMBL" id="TQM35807.1"/>
    </source>
</evidence>
<dbReference type="Gene3D" id="1.10.357.10">
    <property type="entry name" value="Tetracycline Repressor, domain 2"/>
    <property type="match status" value="1"/>
</dbReference>
<dbReference type="Pfam" id="PF17754">
    <property type="entry name" value="TetR_C_14"/>
    <property type="match status" value="1"/>
</dbReference>
<dbReference type="Proteomes" id="UP000319818">
    <property type="component" value="Unassembled WGS sequence"/>
</dbReference>
<keyword evidence="3" id="KW-0804">Transcription</keyword>